<reference evidence="2" key="1">
    <citation type="submission" date="2017-07" db="EMBL/GenBank/DDBJ databases">
        <authorList>
            <person name="Mikheyev A."/>
            <person name="Grau M."/>
        </authorList>
    </citation>
    <scope>NUCLEOTIDE SEQUENCE</scope>
    <source>
        <tissue evidence="2">Venom_gland</tissue>
    </source>
</reference>
<organism evidence="2">
    <name type="scientific">Micrurus paraensis</name>
    <dbReference type="NCBI Taxonomy" id="1970185"/>
    <lineage>
        <taxon>Eukaryota</taxon>
        <taxon>Metazoa</taxon>
        <taxon>Chordata</taxon>
        <taxon>Craniata</taxon>
        <taxon>Vertebrata</taxon>
        <taxon>Euteleostomi</taxon>
        <taxon>Lepidosauria</taxon>
        <taxon>Squamata</taxon>
        <taxon>Bifurcata</taxon>
        <taxon>Unidentata</taxon>
        <taxon>Episquamata</taxon>
        <taxon>Toxicofera</taxon>
        <taxon>Serpentes</taxon>
        <taxon>Colubroidea</taxon>
        <taxon>Elapidae</taxon>
        <taxon>Elapinae</taxon>
        <taxon>Micrurus</taxon>
    </lineage>
</organism>
<sequence>MEYFRELCKQENVRKDSIKQYLEEENIPILTEEERERLNEEINIEEIKEAICKQKNNKIPGTDGLPAELYKNLGETLDPTLSELYNKILKGAELPRSWRKAYIILIPKEGADTTYINNYRLISLLNTDDKIFMNVMAERLKKMLSRHIHTDQNGFLPARQLKNNIRTVLDILEYYEVHPEKQSALVFLDAQKAFDKVNWEFMRQQVKEMNFGVKFGKMIESIYSRQEARVVINGETTKPFEIERGVRQGCPLSPLLFIITLEILLRKI</sequence>
<protein>
    <recommendedName>
        <fullName evidence="1">Reverse transcriptase domain-containing protein</fullName>
    </recommendedName>
</protein>
<dbReference type="SUPFAM" id="SSF56672">
    <property type="entry name" value="DNA/RNA polymerases"/>
    <property type="match status" value="1"/>
</dbReference>
<name>A0A2D4JWW4_9SAUR</name>
<accession>A0A2D4JWW4</accession>
<reference evidence="2" key="2">
    <citation type="submission" date="2017-11" db="EMBL/GenBank/DDBJ databases">
        <title>Coralsnake Venomics: Analyses of Venom Gland Transcriptomes and Proteomes of Six Brazilian Taxa.</title>
        <authorList>
            <person name="Aird S.D."/>
            <person name="Jorge da Silva N."/>
            <person name="Qiu L."/>
            <person name="Villar-Briones A."/>
            <person name="Aparecida-Saddi V."/>
            <person name="Campos-Telles M.P."/>
            <person name="Grau M."/>
            <person name="Mikheyev A.S."/>
        </authorList>
    </citation>
    <scope>NUCLEOTIDE SEQUENCE</scope>
    <source>
        <tissue evidence="2">Venom_gland</tissue>
    </source>
</reference>
<dbReference type="InterPro" id="IPR000477">
    <property type="entry name" value="RT_dom"/>
</dbReference>
<dbReference type="AlphaFoldDB" id="A0A2D4JWW4"/>
<evidence type="ECO:0000313" key="2">
    <source>
        <dbReference type="EMBL" id="LAB00973.1"/>
    </source>
</evidence>
<dbReference type="InterPro" id="IPR043502">
    <property type="entry name" value="DNA/RNA_pol_sf"/>
</dbReference>
<dbReference type="CDD" id="cd01650">
    <property type="entry name" value="RT_nLTR_like"/>
    <property type="match status" value="1"/>
</dbReference>
<evidence type="ECO:0000259" key="1">
    <source>
        <dbReference type="PROSITE" id="PS50878"/>
    </source>
</evidence>
<dbReference type="PROSITE" id="PS50878">
    <property type="entry name" value="RT_POL"/>
    <property type="match status" value="1"/>
</dbReference>
<dbReference type="EMBL" id="IACL01013295">
    <property type="protein sequence ID" value="LAB00973.1"/>
    <property type="molecule type" value="Transcribed_RNA"/>
</dbReference>
<dbReference type="PANTHER" id="PTHR31635:SF196">
    <property type="entry name" value="REVERSE TRANSCRIPTASE DOMAIN-CONTAINING PROTEIN-RELATED"/>
    <property type="match status" value="1"/>
</dbReference>
<proteinExistence type="predicted"/>
<feature type="domain" description="Reverse transcriptase" evidence="1">
    <location>
        <begin position="87"/>
        <end position="268"/>
    </location>
</feature>
<dbReference type="Pfam" id="PF00078">
    <property type="entry name" value="RVT_1"/>
    <property type="match status" value="1"/>
</dbReference>
<dbReference type="PANTHER" id="PTHR31635">
    <property type="entry name" value="REVERSE TRANSCRIPTASE DOMAIN-CONTAINING PROTEIN-RELATED"/>
    <property type="match status" value="1"/>
</dbReference>